<name>A0A7N4NNR2_SARHA</name>
<dbReference type="CDD" id="cd06257">
    <property type="entry name" value="DnaJ"/>
    <property type="match status" value="1"/>
</dbReference>
<dbReference type="InterPro" id="IPR018253">
    <property type="entry name" value="DnaJ_domain_CS"/>
</dbReference>
<dbReference type="InterPro" id="IPR043183">
    <property type="entry name" value="DNJB2/6-like"/>
</dbReference>
<dbReference type="InParanoid" id="A0A7N4NNR2"/>
<dbReference type="InterPro" id="IPR036869">
    <property type="entry name" value="J_dom_sf"/>
</dbReference>
<dbReference type="SUPFAM" id="SSF46565">
    <property type="entry name" value="Chaperone J-domain"/>
    <property type="match status" value="1"/>
</dbReference>
<dbReference type="RefSeq" id="XP_023356400.2">
    <property type="nucleotide sequence ID" value="XM_023500632.2"/>
</dbReference>
<dbReference type="Gene3D" id="1.10.287.110">
    <property type="entry name" value="DnaJ domain"/>
    <property type="match status" value="1"/>
</dbReference>
<dbReference type="GeneTree" id="ENSGT00940000160220"/>
<feature type="compositionally biased region" description="Polar residues" evidence="2">
    <location>
        <begin position="349"/>
        <end position="360"/>
    </location>
</feature>
<feature type="compositionally biased region" description="Basic and acidic residues" evidence="2">
    <location>
        <begin position="440"/>
        <end position="461"/>
    </location>
</feature>
<reference evidence="4" key="2">
    <citation type="submission" date="2025-08" db="UniProtKB">
        <authorList>
            <consortium name="Ensembl"/>
        </authorList>
    </citation>
    <scope>IDENTIFICATION</scope>
</reference>
<dbReference type="AlphaFoldDB" id="A0A7N4NNR2"/>
<evidence type="ECO:0000256" key="1">
    <source>
        <dbReference type="ARBA" id="ARBA00023186"/>
    </source>
</evidence>
<dbReference type="PROSITE" id="PS00636">
    <property type="entry name" value="DNAJ_1"/>
    <property type="match status" value="1"/>
</dbReference>
<proteinExistence type="predicted"/>
<dbReference type="GO" id="GO:0051082">
    <property type="term" value="F:unfolded protein binding"/>
    <property type="evidence" value="ECO:0007669"/>
    <property type="project" value="InterPro"/>
</dbReference>
<dbReference type="FunFam" id="1.10.287.110:FF:000021">
    <property type="entry name" value="DnaJ (Hsp40) homolog, subfamily B, member 2"/>
    <property type="match status" value="1"/>
</dbReference>
<reference evidence="4" key="3">
    <citation type="submission" date="2025-09" db="UniProtKB">
        <authorList>
            <consortium name="Ensembl"/>
        </authorList>
    </citation>
    <scope>IDENTIFICATION</scope>
</reference>
<dbReference type="GeneID" id="100914639"/>
<dbReference type="GO" id="GO:0036503">
    <property type="term" value="P:ERAD pathway"/>
    <property type="evidence" value="ECO:0007669"/>
    <property type="project" value="TreeGrafter"/>
</dbReference>
<dbReference type="InterPro" id="IPR001623">
    <property type="entry name" value="DnaJ_domain"/>
</dbReference>
<dbReference type="SMART" id="SM00271">
    <property type="entry name" value="DnaJ"/>
    <property type="match status" value="1"/>
</dbReference>
<dbReference type="GO" id="GO:0005789">
    <property type="term" value="C:endoplasmic reticulum membrane"/>
    <property type="evidence" value="ECO:0007669"/>
    <property type="project" value="TreeGrafter"/>
</dbReference>
<dbReference type="GO" id="GO:0005829">
    <property type="term" value="C:cytosol"/>
    <property type="evidence" value="ECO:0007669"/>
    <property type="project" value="TreeGrafter"/>
</dbReference>
<dbReference type="GO" id="GO:0032436">
    <property type="term" value="P:positive regulation of proteasomal ubiquitin-dependent protein catabolic process"/>
    <property type="evidence" value="ECO:0007669"/>
    <property type="project" value="TreeGrafter"/>
</dbReference>
<dbReference type="Proteomes" id="UP000007648">
    <property type="component" value="Unassembled WGS sequence"/>
</dbReference>
<dbReference type="CTD" id="3300"/>
<keyword evidence="1" id="KW-0143">Chaperone</keyword>
<dbReference type="PROSITE" id="PS50076">
    <property type="entry name" value="DNAJ_2"/>
    <property type="match status" value="1"/>
</dbReference>
<feature type="compositionally biased region" description="Basic and acidic residues" evidence="2">
    <location>
        <begin position="492"/>
        <end position="502"/>
    </location>
</feature>
<organism evidence="4 5">
    <name type="scientific">Sarcophilus harrisii</name>
    <name type="common">Tasmanian devil</name>
    <name type="synonym">Sarcophilus laniarius</name>
    <dbReference type="NCBI Taxonomy" id="9305"/>
    <lineage>
        <taxon>Eukaryota</taxon>
        <taxon>Metazoa</taxon>
        <taxon>Chordata</taxon>
        <taxon>Craniata</taxon>
        <taxon>Vertebrata</taxon>
        <taxon>Euteleostomi</taxon>
        <taxon>Mammalia</taxon>
        <taxon>Metatheria</taxon>
        <taxon>Dasyuromorphia</taxon>
        <taxon>Dasyuridae</taxon>
        <taxon>Sarcophilus</taxon>
    </lineage>
</organism>
<sequence>MASYYEILGVPSNASPDDIKKAYRKKALQWHPDKNPDNKEFAEQKFKEVAEAYEVLSDEHKRNLYDRYGKDGLSGAAGSESPWAGSGGFTFTFRNPEEVFREFFGGQDPFADFFDDLGPGQGMLHARAFFGFGSPFSAHPAFASAFSFSPGAHSLRSVTTSTAFVDGHRVTTRRIRENGEERVEVEEDGQLKSILVNGIPDDLALGLELSRREQLQLTRQFPGPLLKPFHAATLSDSEPSDEDEDMQLAMAYSLSEKEAAEKKKEAAVEKKKEAAVEKKKEAAVEKKEAAASEKKEAAASEKKEAVAMEKKEAAAMEKKEAASLEKKEAAVERKKEAPPVAARVGIQHQHPNPGNRTQIPTAPAEKKATGGRLAGQQQKSPDNRAAHGAGTRASIPSAATEKKATGGWRAGQWQKNPEPRAQEEKKSPGGRRGRPQQKSPETRSHESTEKKSPGGQRDHQWWGHPETWAQHPGVGVAQEGAQRVASESSLASEDKASRCTIL</sequence>
<dbReference type="Pfam" id="PF00226">
    <property type="entry name" value="DnaJ"/>
    <property type="match status" value="1"/>
</dbReference>
<dbReference type="InterPro" id="IPR003903">
    <property type="entry name" value="UIM_dom"/>
</dbReference>
<keyword evidence="5" id="KW-1185">Reference proteome</keyword>
<dbReference type="FunCoup" id="A0A7N4NNR2">
    <property type="interactions" value="1796"/>
</dbReference>
<gene>
    <name evidence="4" type="primary">DNAJB2</name>
</gene>
<dbReference type="OrthoDB" id="10250354at2759"/>
<reference evidence="4 5" key="1">
    <citation type="journal article" date="2011" name="Proc. Natl. Acad. Sci. U.S.A.">
        <title>Genetic diversity and population structure of the endangered marsupial Sarcophilus harrisii (Tasmanian devil).</title>
        <authorList>
            <person name="Miller W."/>
            <person name="Hayes V.M."/>
            <person name="Ratan A."/>
            <person name="Petersen D.C."/>
            <person name="Wittekindt N.E."/>
            <person name="Miller J."/>
            <person name="Walenz B."/>
            <person name="Knight J."/>
            <person name="Qi J."/>
            <person name="Zhao F."/>
            <person name="Wang Q."/>
            <person name="Bedoya-Reina O.C."/>
            <person name="Katiyar N."/>
            <person name="Tomsho L.P."/>
            <person name="Kasson L.M."/>
            <person name="Hardie R.A."/>
            <person name="Woodbridge P."/>
            <person name="Tindall E.A."/>
            <person name="Bertelsen M.F."/>
            <person name="Dixon D."/>
            <person name="Pyecroft S."/>
            <person name="Helgen K.M."/>
            <person name="Lesk A.M."/>
            <person name="Pringle T.H."/>
            <person name="Patterson N."/>
            <person name="Zhang Y."/>
            <person name="Kreiss A."/>
            <person name="Woods G.M."/>
            <person name="Jones M.E."/>
            <person name="Schuster S.C."/>
        </authorList>
    </citation>
    <scope>NUCLEOTIDE SEQUENCE [LARGE SCALE GENOMIC DNA]</scope>
</reference>
<evidence type="ECO:0000313" key="5">
    <source>
        <dbReference type="Proteomes" id="UP000007648"/>
    </source>
</evidence>
<dbReference type="RefSeq" id="XP_031813859.1">
    <property type="nucleotide sequence ID" value="XM_031957999.1"/>
</dbReference>
<evidence type="ECO:0000313" key="4">
    <source>
        <dbReference type="Ensembl" id="ENSSHAP00000026125.1"/>
    </source>
</evidence>
<accession>A0A7N4NNR2</accession>
<evidence type="ECO:0000256" key="2">
    <source>
        <dbReference type="SAM" id="MobiDB-lite"/>
    </source>
</evidence>
<feature type="domain" description="J" evidence="3">
    <location>
        <begin position="3"/>
        <end position="69"/>
    </location>
</feature>
<dbReference type="GO" id="GO:0001671">
    <property type="term" value="F:ATPase activator activity"/>
    <property type="evidence" value="ECO:0007669"/>
    <property type="project" value="TreeGrafter"/>
</dbReference>
<dbReference type="GO" id="GO:0030544">
    <property type="term" value="F:Hsp70 protein binding"/>
    <property type="evidence" value="ECO:0007669"/>
    <property type="project" value="InterPro"/>
</dbReference>
<dbReference type="GO" id="GO:0042026">
    <property type="term" value="P:protein refolding"/>
    <property type="evidence" value="ECO:0007669"/>
    <property type="project" value="TreeGrafter"/>
</dbReference>
<dbReference type="Ensembl" id="ENSSHAT00000043674.1">
    <property type="protein sequence ID" value="ENSSHAP00000026125.1"/>
    <property type="gene ID" value="ENSSHAG00000027372.1"/>
</dbReference>
<feature type="compositionally biased region" description="Basic and acidic residues" evidence="2">
    <location>
        <begin position="272"/>
        <end position="337"/>
    </location>
</feature>
<feature type="compositionally biased region" description="Basic and acidic residues" evidence="2">
    <location>
        <begin position="417"/>
        <end position="427"/>
    </location>
</feature>
<dbReference type="PANTHER" id="PTHR45168:SF1">
    <property type="entry name" value="DNAJ HOMOLOG SUBFAMILY B MEMBER 2"/>
    <property type="match status" value="1"/>
</dbReference>
<dbReference type="PANTHER" id="PTHR45168">
    <property type="entry name" value="DNAJ HOMOLOG SUBFAMILY B MEMBER 2"/>
    <property type="match status" value="1"/>
</dbReference>
<evidence type="ECO:0000259" key="3">
    <source>
        <dbReference type="PROSITE" id="PS50076"/>
    </source>
</evidence>
<feature type="region of interest" description="Disordered" evidence="2">
    <location>
        <begin position="272"/>
        <end position="502"/>
    </location>
</feature>
<dbReference type="PRINTS" id="PR00625">
    <property type="entry name" value="JDOMAIN"/>
</dbReference>
<protein>
    <submittedName>
        <fullName evidence="4">DnaJ heat shock protein family (Hsp40) member B2</fullName>
    </submittedName>
</protein>
<dbReference type="PROSITE" id="PS50330">
    <property type="entry name" value="UIM"/>
    <property type="match status" value="1"/>
</dbReference>
<dbReference type="KEGG" id="shr:100914639"/>